<dbReference type="HAMAP" id="MF_01008">
    <property type="entry name" value="MraZ"/>
    <property type="match status" value="1"/>
</dbReference>
<comment type="similarity">
    <text evidence="7">Belongs to the MraZ family.</text>
</comment>
<comment type="subunit">
    <text evidence="7">Forms oligomers.</text>
</comment>
<dbReference type="PROSITE" id="PS51740">
    <property type="entry name" value="SPOVT_ABRB"/>
    <property type="match status" value="2"/>
</dbReference>
<dbReference type="InterPro" id="IPR035642">
    <property type="entry name" value="MraZ_N"/>
</dbReference>
<evidence type="ECO:0000256" key="5">
    <source>
        <dbReference type="ARBA" id="ARBA00023125"/>
    </source>
</evidence>
<dbReference type="InterPro" id="IPR020603">
    <property type="entry name" value="MraZ_dom"/>
</dbReference>
<dbReference type="Proteomes" id="UP000824504">
    <property type="component" value="Chromosome"/>
</dbReference>
<keyword evidence="4 7" id="KW-0805">Transcription regulation</keyword>
<dbReference type="InterPro" id="IPR003444">
    <property type="entry name" value="MraZ"/>
</dbReference>
<feature type="domain" description="SpoVT-AbrB" evidence="8">
    <location>
        <begin position="5"/>
        <end position="47"/>
    </location>
</feature>
<evidence type="ECO:0000313" key="10">
    <source>
        <dbReference type="Proteomes" id="UP000824504"/>
    </source>
</evidence>
<proteinExistence type="inferred from homology"/>
<dbReference type="CDD" id="cd16321">
    <property type="entry name" value="MraZ_C"/>
    <property type="match status" value="1"/>
</dbReference>
<dbReference type="PANTHER" id="PTHR34701">
    <property type="entry name" value="TRANSCRIPTIONAL REGULATOR MRAZ"/>
    <property type="match status" value="1"/>
</dbReference>
<evidence type="ECO:0000256" key="1">
    <source>
        <dbReference type="ARBA" id="ARBA00013860"/>
    </source>
</evidence>
<evidence type="ECO:0000256" key="2">
    <source>
        <dbReference type="ARBA" id="ARBA00022490"/>
    </source>
</evidence>
<keyword evidence="2 7" id="KW-0963">Cytoplasm</keyword>
<dbReference type="Pfam" id="PF02381">
    <property type="entry name" value="MraZ"/>
    <property type="match status" value="2"/>
</dbReference>
<evidence type="ECO:0000259" key="8">
    <source>
        <dbReference type="PROSITE" id="PS51740"/>
    </source>
</evidence>
<evidence type="ECO:0000256" key="3">
    <source>
        <dbReference type="ARBA" id="ARBA00022737"/>
    </source>
</evidence>
<reference evidence="9 10" key="1">
    <citation type="submission" date="2021-07" db="EMBL/GenBank/DDBJ databases">
        <title>complete genome sequencing of Tessaracoccus sp.J1M15.</title>
        <authorList>
            <person name="Bae J.-W."/>
            <person name="Kim D.-y."/>
        </authorList>
    </citation>
    <scope>NUCLEOTIDE SEQUENCE [LARGE SCALE GENOMIC DNA]</scope>
    <source>
        <strain evidence="9 10">J1M15</strain>
    </source>
</reference>
<accession>A0ABX8SLE6</accession>
<dbReference type="PANTHER" id="PTHR34701:SF1">
    <property type="entry name" value="TRANSCRIPTIONAL REGULATOR MRAZ"/>
    <property type="match status" value="1"/>
</dbReference>
<comment type="subcellular location">
    <subcellularLocation>
        <location evidence="7">Cytoplasm</location>
        <location evidence="7">Nucleoid</location>
    </subcellularLocation>
</comment>
<keyword evidence="5 7" id="KW-0238">DNA-binding</keyword>
<dbReference type="InterPro" id="IPR007159">
    <property type="entry name" value="SpoVT-AbrB_dom"/>
</dbReference>
<dbReference type="NCBIfam" id="TIGR00242">
    <property type="entry name" value="division/cell wall cluster transcriptional repressor MraZ"/>
    <property type="match status" value="1"/>
</dbReference>
<sequence length="144" mass="16084">MFLGTYSPKLDDKGRLIVPAKFRDAFADGLVMTKSQEHALAVYPQADFLNKMSNLASAPNTLRQVRSYQRMVMAAASDDRLDSQGRVTIPPHLRAYAGLERDVVVIGAGDRAEIWDAETWNRYAEEQESDFSDMDGEFTAFTGT</sequence>
<name>A0ABX8SLE6_9ACTN</name>
<evidence type="ECO:0000256" key="7">
    <source>
        <dbReference type="HAMAP-Rule" id="MF_01008"/>
    </source>
</evidence>
<organism evidence="9 10">
    <name type="scientific">Tessaracoccus palaemonis</name>
    <dbReference type="NCBI Taxonomy" id="2829499"/>
    <lineage>
        <taxon>Bacteria</taxon>
        <taxon>Bacillati</taxon>
        <taxon>Actinomycetota</taxon>
        <taxon>Actinomycetes</taxon>
        <taxon>Propionibacteriales</taxon>
        <taxon>Propionibacteriaceae</taxon>
        <taxon>Tessaracoccus</taxon>
    </lineage>
</organism>
<protein>
    <recommendedName>
        <fullName evidence="1 7">Transcriptional regulator MraZ</fullName>
    </recommendedName>
</protein>
<evidence type="ECO:0000313" key="9">
    <source>
        <dbReference type="EMBL" id="QXT62024.1"/>
    </source>
</evidence>
<gene>
    <name evidence="7 9" type="primary">mraZ</name>
    <name evidence="9" type="ORF">KDB89_09550</name>
</gene>
<dbReference type="CDD" id="cd16320">
    <property type="entry name" value="MraZ_N"/>
    <property type="match status" value="1"/>
</dbReference>
<feature type="domain" description="SpoVT-AbrB" evidence="8">
    <location>
        <begin position="76"/>
        <end position="119"/>
    </location>
</feature>
<dbReference type="RefSeq" id="WP_219080522.1">
    <property type="nucleotide sequence ID" value="NZ_CP079216.1"/>
</dbReference>
<dbReference type="InterPro" id="IPR035644">
    <property type="entry name" value="MraZ_C"/>
</dbReference>
<keyword evidence="10" id="KW-1185">Reference proteome</keyword>
<dbReference type="EMBL" id="CP079216">
    <property type="protein sequence ID" value="QXT62024.1"/>
    <property type="molecule type" value="Genomic_DNA"/>
</dbReference>
<evidence type="ECO:0000256" key="4">
    <source>
        <dbReference type="ARBA" id="ARBA00023015"/>
    </source>
</evidence>
<keyword evidence="3" id="KW-0677">Repeat</keyword>
<keyword evidence="6 7" id="KW-0804">Transcription</keyword>
<evidence type="ECO:0000256" key="6">
    <source>
        <dbReference type="ARBA" id="ARBA00023163"/>
    </source>
</evidence>